<dbReference type="Proteomes" id="UP000789901">
    <property type="component" value="Unassembled WGS sequence"/>
</dbReference>
<feature type="non-terminal residue" evidence="1">
    <location>
        <position position="1"/>
    </location>
</feature>
<evidence type="ECO:0000313" key="2">
    <source>
        <dbReference type="Proteomes" id="UP000789901"/>
    </source>
</evidence>
<reference evidence="1 2" key="1">
    <citation type="submission" date="2021-06" db="EMBL/GenBank/DDBJ databases">
        <authorList>
            <person name="Kallberg Y."/>
            <person name="Tangrot J."/>
            <person name="Rosling A."/>
        </authorList>
    </citation>
    <scope>NUCLEOTIDE SEQUENCE [LARGE SCALE GENOMIC DNA]</scope>
    <source>
        <strain evidence="1 2">120-4 pot B 10/14</strain>
    </source>
</reference>
<keyword evidence="2" id="KW-1185">Reference proteome</keyword>
<protein>
    <submittedName>
        <fullName evidence="1">32810_t:CDS:1</fullName>
    </submittedName>
</protein>
<accession>A0ABN7VQG7</accession>
<sequence length="92" mass="10921">ELENNYIKEKGKKGENKIVPMEVSRKKEKKAIAERMEIETNPISENTSRHTRPIVTTNKVKNAKERIELEESYMLWNLLFKFNNTQVKLLMK</sequence>
<proteinExistence type="predicted"/>
<organism evidence="1 2">
    <name type="scientific">Gigaspora margarita</name>
    <dbReference type="NCBI Taxonomy" id="4874"/>
    <lineage>
        <taxon>Eukaryota</taxon>
        <taxon>Fungi</taxon>
        <taxon>Fungi incertae sedis</taxon>
        <taxon>Mucoromycota</taxon>
        <taxon>Glomeromycotina</taxon>
        <taxon>Glomeromycetes</taxon>
        <taxon>Diversisporales</taxon>
        <taxon>Gigasporaceae</taxon>
        <taxon>Gigaspora</taxon>
    </lineage>
</organism>
<dbReference type="EMBL" id="CAJVQB010020019">
    <property type="protein sequence ID" value="CAG8793151.1"/>
    <property type="molecule type" value="Genomic_DNA"/>
</dbReference>
<gene>
    <name evidence="1" type="ORF">GMARGA_LOCUS21569</name>
</gene>
<comment type="caution">
    <text evidence="1">The sequence shown here is derived from an EMBL/GenBank/DDBJ whole genome shotgun (WGS) entry which is preliminary data.</text>
</comment>
<name>A0ABN7VQG7_GIGMA</name>
<evidence type="ECO:0000313" key="1">
    <source>
        <dbReference type="EMBL" id="CAG8793151.1"/>
    </source>
</evidence>